<feature type="transmembrane region" description="Helical" evidence="1">
    <location>
        <begin position="21"/>
        <end position="39"/>
    </location>
</feature>
<evidence type="ECO:0000313" key="3">
    <source>
        <dbReference type="Proteomes" id="UP000828390"/>
    </source>
</evidence>
<keyword evidence="3" id="KW-1185">Reference proteome</keyword>
<feature type="transmembrane region" description="Helical" evidence="1">
    <location>
        <begin position="105"/>
        <end position="124"/>
    </location>
</feature>
<keyword evidence="1" id="KW-0472">Membrane</keyword>
<organism evidence="2 3">
    <name type="scientific">Dreissena polymorpha</name>
    <name type="common">Zebra mussel</name>
    <name type="synonym">Mytilus polymorpha</name>
    <dbReference type="NCBI Taxonomy" id="45954"/>
    <lineage>
        <taxon>Eukaryota</taxon>
        <taxon>Metazoa</taxon>
        <taxon>Spiralia</taxon>
        <taxon>Lophotrochozoa</taxon>
        <taxon>Mollusca</taxon>
        <taxon>Bivalvia</taxon>
        <taxon>Autobranchia</taxon>
        <taxon>Heteroconchia</taxon>
        <taxon>Euheterodonta</taxon>
        <taxon>Imparidentia</taxon>
        <taxon>Neoheterodontei</taxon>
        <taxon>Myida</taxon>
        <taxon>Dreissenoidea</taxon>
        <taxon>Dreissenidae</taxon>
        <taxon>Dreissena</taxon>
    </lineage>
</organism>
<dbReference type="AlphaFoldDB" id="A0A9D4FWS3"/>
<dbReference type="Gene3D" id="1.20.1070.10">
    <property type="entry name" value="Rhodopsin 7-helix transmembrane proteins"/>
    <property type="match status" value="1"/>
</dbReference>
<comment type="caution">
    <text evidence="2">The sequence shown here is derived from an EMBL/GenBank/DDBJ whole genome shotgun (WGS) entry which is preliminary data.</text>
</comment>
<dbReference type="Proteomes" id="UP000828390">
    <property type="component" value="Unassembled WGS sequence"/>
</dbReference>
<keyword evidence="1" id="KW-1133">Transmembrane helix</keyword>
<keyword evidence="1" id="KW-0812">Transmembrane</keyword>
<protein>
    <submittedName>
        <fullName evidence="2">Uncharacterized protein</fullName>
    </submittedName>
</protein>
<evidence type="ECO:0000313" key="2">
    <source>
        <dbReference type="EMBL" id="KAH3804583.1"/>
    </source>
</evidence>
<dbReference type="EMBL" id="JAIWYP010000006">
    <property type="protein sequence ID" value="KAH3804583.1"/>
    <property type="molecule type" value="Genomic_DNA"/>
</dbReference>
<gene>
    <name evidence="2" type="ORF">DPMN_132870</name>
</gene>
<reference evidence="2" key="2">
    <citation type="submission" date="2020-11" db="EMBL/GenBank/DDBJ databases">
        <authorList>
            <person name="McCartney M.A."/>
            <person name="Auch B."/>
            <person name="Kono T."/>
            <person name="Mallez S."/>
            <person name="Becker A."/>
            <person name="Gohl D.M."/>
            <person name="Silverstein K.A.T."/>
            <person name="Koren S."/>
            <person name="Bechman K.B."/>
            <person name="Herman A."/>
            <person name="Abrahante J.E."/>
            <person name="Garbe J."/>
        </authorList>
    </citation>
    <scope>NUCLEOTIDE SEQUENCE</scope>
    <source>
        <strain evidence="2">Duluth1</strain>
        <tissue evidence="2">Whole animal</tissue>
    </source>
</reference>
<accession>A0A9D4FWS3</accession>
<feature type="transmembrane region" description="Helical" evidence="1">
    <location>
        <begin position="144"/>
        <end position="167"/>
    </location>
</feature>
<reference evidence="2" key="1">
    <citation type="journal article" date="2019" name="bioRxiv">
        <title>The Genome of the Zebra Mussel, Dreissena polymorpha: A Resource for Invasive Species Research.</title>
        <authorList>
            <person name="McCartney M.A."/>
            <person name="Auch B."/>
            <person name="Kono T."/>
            <person name="Mallez S."/>
            <person name="Zhang Y."/>
            <person name="Obille A."/>
            <person name="Becker A."/>
            <person name="Abrahante J.E."/>
            <person name="Garbe J."/>
            <person name="Badalamenti J.P."/>
            <person name="Herman A."/>
            <person name="Mangelson H."/>
            <person name="Liachko I."/>
            <person name="Sullivan S."/>
            <person name="Sone E.D."/>
            <person name="Koren S."/>
            <person name="Silverstein K.A.T."/>
            <person name="Beckman K.B."/>
            <person name="Gohl D.M."/>
        </authorList>
    </citation>
    <scope>NUCLEOTIDE SEQUENCE</scope>
    <source>
        <strain evidence="2">Duluth1</strain>
        <tissue evidence="2">Whole animal</tissue>
    </source>
</reference>
<evidence type="ECO:0000256" key="1">
    <source>
        <dbReference type="SAM" id="Phobius"/>
    </source>
</evidence>
<dbReference type="SUPFAM" id="SSF81321">
    <property type="entry name" value="Family A G protein-coupled receptor-like"/>
    <property type="match status" value="1"/>
</dbReference>
<feature type="transmembrane region" description="Helical" evidence="1">
    <location>
        <begin position="65"/>
        <end position="84"/>
    </location>
</feature>
<name>A0A9D4FWS3_DREPO</name>
<sequence>MERLESVVIPLKVKDIVTTKRAIIAEIVMASAIIGMAYFQNIHSVLFANGETFEDYNFIKRVLDMFHTLTPFTVISVSSIIIGVKIRASIGRNESLINSVTRNLLAVNVAYIITQFPYIIYMIMVKSFMFARFKEPNWIAENGVLIHFCILILKLSTHAINCLAYVLSGKTFRNDLRNVICRRRNVR</sequence>
<proteinExistence type="predicted"/>